<accession>A0A197KEV0</accession>
<gene>
    <name evidence="2" type="ORF">K457DRAFT_380901</name>
</gene>
<dbReference type="OrthoDB" id="2351920at2759"/>
<reference evidence="2 3" key="1">
    <citation type="submission" date="2016-05" db="EMBL/GenBank/DDBJ databases">
        <title>Genome sequencing reveals origins of a unique bacterial endosymbiosis in the earliest lineages of terrestrial Fungi.</title>
        <authorList>
            <consortium name="DOE Joint Genome Institute"/>
            <person name="Uehling J."/>
            <person name="Gryganskyi A."/>
            <person name="Hameed K."/>
            <person name="Tschaplinski T."/>
            <person name="Misztal P."/>
            <person name="Wu S."/>
            <person name="Desiro A."/>
            <person name="Vande Pol N."/>
            <person name="Du Z.-Y."/>
            <person name="Zienkiewicz A."/>
            <person name="Zienkiewicz K."/>
            <person name="Morin E."/>
            <person name="Tisserant E."/>
            <person name="Splivallo R."/>
            <person name="Hainaut M."/>
            <person name="Henrissat B."/>
            <person name="Ohm R."/>
            <person name="Kuo A."/>
            <person name="Yan J."/>
            <person name="Lipzen A."/>
            <person name="Nolan M."/>
            <person name="Labutti K."/>
            <person name="Barry K."/>
            <person name="Goldstein A."/>
            <person name="Labbe J."/>
            <person name="Schadt C."/>
            <person name="Tuskan G."/>
            <person name="Grigoriev I."/>
            <person name="Martin F."/>
            <person name="Vilgalys R."/>
            <person name="Bonito G."/>
        </authorList>
    </citation>
    <scope>NUCLEOTIDE SEQUENCE [LARGE SCALE GENOMIC DNA]</scope>
    <source>
        <strain evidence="2 3">AG-77</strain>
    </source>
</reference>
<evidence type="ECO:0000313" key="2">
    <source>
        <dbReference type="EMBL" id="OAQ36252.1"/>
    </source>
</evidence>
<name>A0A197KEV0_9FUNG</name>
<organism evidence="2 3">
    <name type="scientific">Linnemannia elongata AG-77</name>
    <dbReference type="NCBI Taxonomy" id="1314771"/>
    <lineage>
        <taxon>Eukaryota</taxon>
        <taxon>Fungi</taxon>
        <taxon>Fungi incertae sedis</taxon>
        <taxon>Mucoromycota</taxon>
        <taxon>Mortierellomycotina</taxon>
        <taxon>Mortierellomycetes</taxon>
        <taxon>Mortierellales</taxon>
        <taxon>Mortierellaceae</taxon>
        <taxon>Linnemannia</taxon>
    </lineage>
</organism>
<dbReference type="EMBL" id="KV442012">
    <property type="protein sequence ID" value="OAQ36252.1"/>
    <property type="molecule type" value="Genomic_DNA"/>
</dbReference>
<proteinExistence type="predicted"/>
<evidence type="ECO:0000313" key="3">
    <source>
        <dbReference type="Proteomes" id="UP000078512"/>
    </source>
</evidence>
<sequence length="125" mass="14172">MPTWSMPTSTGNLKTCLTTVKWSHIHILLLPSFAHCCLIVSFLSTLHDYFYIRSTEFSLHCDTTFPSFIIVVIEVPLNLQPVSAESEQAAYEQEELEMEQKWTDADLPMAVDPREPQLGGDLPMV</sequence>
<dbReference type="Proteomes" id="UP000078512">
    <property type="component" value="Unassembled WGS sequence"/>
</dbReference>
<keyword evidence="1" id="KW-1133">Transmembrane helix</keyword>
<keyword evidence="3" id="KW-1185">Reference proteome</keyword>
<evidence type="ECO:0000256" key="1">
    <source>
        <dbReference type="SAM" id="Phobius"/>
    </source>
</evidence>
<dbReference type="AlphaFoldDB" id="A0A197KEV0"/>
<keyword evidence="1" id="KW-0812">Transmembrane</keyword>
<keyword evidence="1" id="KW-0472">Membrane</keyword>
<protein>
    <submittedName>
        <fullName evidence="2">Uncharacterized protein</fullName>
    </submittedName>
</protein>
<feature type="transmembrane region" description="Helical" evidence="1">
    <location>
        <begin position="25"/>
        <end position="46"/>
    </location>
</feature>